<keyword evidence="1" id="KW-1017">Isopeptide bond</keyword>
<comment type="caution">
    <text evidence="7">The sequence shown here is derived from an EMBL/GenBank/DDBJ whole genome shotgun (WGS) entry which is preliminary data.</text>
</comment>
<evidence type="ECO:0008006" key="9">
    <source>
        <dbReference type="Google" id="ProtNLM"/>
    </source>
</evidence>
<reference evidence="7" key="1">
    <citation type="submission" date="2021-01" db="EMBL/GenBank/DDBJ databases">
        <authorList>
            <person name="Zahm M."/>
            <person name="Roques C."/>
            <person name="Cabau C."/>
            <person name="Klopp C."/>
            <person name="Donnadieu C."/>
            <person name="Jouanno E."/>
            <person name="Lampietro C."/>
            <person name="Louis A."/>
            <person name="Herpin A."/>
            <person name="Echchiki A."/>
            <person name="Berthelot C."/>
            <person name="Parey E."/>
            <person name="Roest-Crollius H."/>
            <person name="Braasch I."/>
            <person name="Postlethwait J."/>
            <person name="Bobe J."/>
            <person name="Montfort J."/>
            <person name="Bouchez O."/>
            <person name="Begum T."/>
            <person name="Mejri S."/>
            <person name="Adams A."/>
            <person name="Chen W.-J."/>
            <person name="Guiguen Y."/>
        </authorList>
    </citation>
    <scope>NUCLEOTIDE SEQUENCE</scope>
    <source>
        <tissue evidence="7">Blood</tissue>
    </source>
</reference>
<dbReference type="PANTHER" id="PTHR45736">
    <property type="entry name" value="ZINC FINGER MYM-TYPE PROTEIN"/>
    <property type="match status" value="1"/>
</dbReference>
<evidence type="ECO:0000256" key="2">
    <source>
        <dbReference type="ARBA" id="ARBA00022553"/>
    </source>
</evidence>
<keyword evidence="8" id="KW-1185">Reference proteome</keyword>
<dbReference type="EMBL" id="JAERUA010000009">
    <property type="protein sequence ID" value="KAI1894998.1"/>
    <property type="molecule type" value="Genomic_DNA"/>
</dbReference>
<evidence type="ECO:0000259" key="5">
    <source>
        <dbReference type="Pfam" id="PF12012"/>
    </source>
</evidence>
<keyword evidence="2" id="KW-0597">Phosphoprotein</keyword>
<gene>
    <name evidence="7" type="ORF">AGOR_G00101500</name>
</gene>
<evidence type="ECO:0000256" key="4">
    <source>
        <dbReference type="SAM" id="MobiDB-lite"/>
    </source>
</evidence>
<protein>
    <recommendedName>
        <fullName evidence="9">DUF3504 domain-containing protein</fullName>
    </recommendedName>
</protein>
<sequence>MENVLSDTPSQSVIHGRRRAAAAVVCSGVARGAGPPAGRSKLLHMYGVNAWKSWVQSEQESKQSGRSAVLKADVLQCSSAELSVGLCRFIKEVRRPNGELYSPDSIFYLCLGLQQYLFENGRIENLFTDERYSTFTLDITDMLRDWRPAALPDGVLVSRVEEEYLWECKQLGAYSPIVLLNTLLFFSTKLLHLKTLPEHRRLSFAYLTRCTRSAGHAKTTYLRFCAPLKLRPASEIALPVKRKLEEEEGEQDGVMEMLENTENPLRCPVRLYEFYLSKCPDLVKQRTDLFYLQPEHTCMPNSRLWYSSQPLEGSALENMLTRILTVQEVQQQLQAQTPTGLLLSHTENADEGGRERGREGGREGEREGK</sequence>
<dbReference type="OrthoDB" id="10025028at2759"/>
<feature type="domain" description="QRICH1-like" evidence="6">
    <location>
        <begin position="42"/>
        <end position="146"/>
    </location>
</feature>
<dbReference type="Pfam" id="PF12012">
    <property type="entry name" value="DUF3504"/>
    <property type="match status" value="1"/>
</dbReference>
<dbReference type="Proteomes" id="UP000829720">
    <property type="component" value="Unassembled WGS sequence"/>
</dbReference>
<proteinExistence type="predicted"/>
<evidence type="ECO:0000259" key="6">
    <source>
        <dbReference type="Pfam" id="PF25561"/>
    </source>
</evidence>
<dbReference type="InterPro" id="IPR051284">
    <property type="entry name" value="ZnF_MYMT-QRICH1"/>
</dbReference>
<name>A0A8T3DIX9_9TELE</name>
<evidence type="ECO:0000313" key="7">
    <source>
        <dbReference type="EMBL" id="KAI1894998.1"/>
    </source>
</evidence>
<dbReference type="Pfam" id="PF25561">
    <property type="entry name" value="QRICH1"/>
    <property type="match status" value="1"/>
</dbReference>
<evidence type="ECO:0000256" key="3">
    <source>
        <dbReference type="ARBA" id="ARBA00022843"/>
    </source>
</evidence>
<accession>A0A8T3DIX9</accession>
<dbReference type="PANTHER" id="PTHR45736:SF5">
    <property type="entry name" value="ZINC FINGER MYM-TYPE PROTEIN 4"/>
    <property type="match status" value="1"/>
</dbReference>
<dbReference type="AlphaFoldDB" id="A0A8T3DIX9"/>
<feature type="region of interest" description="Disordered" evidence="4">
    <location>
        <begin position="335"/>
        <end position="369"/>
    </location>
</feature>
<feature type="compositionally biased region" description="Basic and acidic residues" evidence="4">
    <location>
        <begin position="347"/>
        <end position="369"/>
    </location>
</feature>
<feature type="domain" description="ZMYM2-like/QRICH1 C-terminal" evidence="5">
    <location>
        <begin position="157"/>
        <end position="324"/>
    </location>
</feature>
<keyword evidence="3" id="KW-0832">Ubl conjugation</keyword>
<evidence type="ECO:0000313" key="8">
    <source>
        <dbReference type="Proteomes" id="UP000829720"/>
    </source>
</evidence>
<evidence type="ECO:0000256" key="1">
    <source>
        <dbReference type="ARBA" id="ARBA00022499"/>
    </source>
</evidence>
<organism evidence="7 8">
    <name type="scientific">Albula goreensis</name>
    <dbReference type="NCBI Taxonomy" id="1534307"/>
    <lineage>
        <taxon>Eukaryota</taxon>
        <taxon>Metazoa</taxon>
        <taxon>Chordata</taxon>
        <taxon>Craniata</taxon>
        <taxon>Vertebrata</taxon>
        <taxon>Euteleostomi</taxon>
        <taxon>Actinopterygii</taxon>
        <taxon>Neopterygii</taxon>
        <taxon>Teleostei</taxon>
        <taxon>Albuliformes</taxon>
        <taxon>Albulidae</taxon>
        <taxon>Albula</taxon>
    </lineage>
</organism>
<dbReference type="InterPro" id="IPR057926">
    <property type="entry name" value="QRICH1_dom"/>
</dbReference>
<dbReference type="InterPro" id="IPR021893">
    <property type="entry name" value="ZMYM2-like_C"/>
</dbReference>